<proteinExistence type="predicted"/>
<feature type="domain" description="DUF112" evidence="2">
    <location>
        <begin position="18"/>
        <end position="436"/>
    </location>
</feature>
<dbReference type="RefSeq" id="WP_188725366.1">
    <property type="nucleotide sequence ID" value="NZ_BMJD01000022.1"/>
</dbReference>
<dbReference type="AlphaFoldDB" id="A0A9W5TYI6"/>
<comment type="caution">
    <text evidence="3">The sequence shown here is derived from an EMBL/GenBank/DDBJ whole genome shotgun (WGS) entry which is preliminary data.</text>
</comment>
<evidence type="ECO:0000256" key="1">
    <source>
        <dbReference type="SAM" id="Phobius"/>
    </source>
</evidence>
<evidence type="ECO:0000259" key="2">
    <source>
        <dbReference type="Pfam" id="PF01970"/>
    </source>
</evidence>
<feature type="transmembrane region" description="Helical" evidence="1">
    <location>
        <begin position="136"/>
        <end position="157"/>
    </location>
</feature>
<feature type="transmembrane region" description="Helical" evidence="1">
    <location>
        <begin position="163"/>
        <end position="182"/>
    </location>
</feature>
<keyword evidence="4" id="KW-1185">Reference proteome</keyword>
<keyword evidence="1" id="KW-0812">Transmembrane</keyword>
<dbReference type="Proteomes" id="UP000621492">
    <property type="component" value="Unassembled WGS sequence"/>
</dbReference>
<name>A0A9W5TYI6_9BACI</name>
<feature type="transmembrane region" description="Helical" evidence="1">
    <location>
        <begin position="45"/>
        <end position="67"/>
    </location>
</feature>
<feature type="transmembrane region" description="Helical" evidence="1">
    <location>
        <begin position="107"/>
        <end position="129"/>
    </location>
</feature>
<feature type="transmembrane region" description="Helical" evidence="1">
    <location>
        <begin position="381"/>
        <end position="401"/>
    </location>
</feature>
<dbReference type="PANTHER" id="PTHR35342">
    <property type="entry name" value="TRICARBOXYLIC TRANSPORT PROTEIN"/>
    <property type="match status" value="1"/>
</dbReference>
<dbReference type="EMBL" id="BMJD01000022">
    <property type="protein sequence ID" value="GGB48226.1"/>
    <property type="molecule type" value="Genomic_DNA"/>
</dbReference>
<reference evidence="3" key="2">
    <citation type="submission" date="2020-09" db="EMBL/GenBank/DDBJ databases">
        <authorList>
            <person name="Sun Q."/>
            <person name="Zhou Y."/>
        </authorList>
    </citation>
    <scope>NUCLEOTIDE SEQUENCE</scope>
    <source>
        <strain evidence="3">CGMCC 1.15454</strain>
    </source>
</reference>
<feature type="transmembrane region" description="Helical" evidence="1">
    <location>
        <begin position="17"/>
        <end position="38"/>
    </location>
</feature>
<reference evidence="3" key="1">
    <citation type="journal article" date="2014" name="Int. J. Syst. Evol. Microbiol.">
        <title>Complete genome sequence of Corynebacterium casei LMG S-19264T (=DSM 44701T), isolated from a smear-ripened cheese.</title>
        <authorList>
            <consortium name="US DOE Joint Genome Institute (JGI-PGF)"/>
            <person name="Walter F."/>
            <person name="Albersmeier A."/>
            <person name="Kalinowski J."/>
            <person name="Ruckert C."/>
        </authorList>
    </citation>
    <scope>NUCLEOTIDE SEQUENCE</scope>
    <source>
        <strain evidence="3">CGMCC 1.15454</strain>
    </source>
</reference>
<evidence type="ECO:0000313" key="4">
    <source>
        <dbReference type="Proteomes" id="UP000621492"/>
    </source>
</evidence>
<feature type="transmembrane region" description="Helical" evidence="1">
    <location>
        <begin position="256"/>
        <end position="277"/>
    </location>
</feature>
<accession>A0A9W5TYI6</accession>
<dbReference type="PANTHER" id="PTHR35342:SF5">
    <property type="entry name" value="TRICARBOXYLIC TRANSPORT PROTEIN"/>
    <property type="match status" value="1"/>
</dbReference>
<feature type="transmembrane region" description="Helical" evidence="1">
    <location>
        <begin position="431"/>
        <end position="448"/>
    </location>
</feature>
<feature type="transmembrane region" description="Helical" evidence="1">
    <location>
        <begin position="352"/>
        <end position="374"/>
    </location>
</feature>
<gene>
    <name evidence="3" type="ORF">GCM10011409_27230</name>
</gene>
<feature type="transmembrane region" description="Helical" evidence="1">
    <location>
        <begin position="194"/>
        <end position="214"/>
    </location>
</feature>
<keyword evidence="1" id="KW-1133">Transmembrane helix</keyword>
<dbReference type="Pfam" id="PF01970">
    <property type="entry name" value="TctA"/>
    <property type="match status" value="1"/>
</dbReference>
<feature type="transmembrane region" description="Helical" evidence="1">
    <location>
        <begin position="460"/>
        <end position="484"/>
    </location>
</feature>
<sequence>MVENLANALSIVGSLEMLLVILLGSIAGIIIGALPGLGPTIGTTLFIPATFGMDPTTALILLIAIYMTAEYGGSITAILISAPGTTAATATVEDGYPLTLKGYPGKALGASITASTIGGLFTTLVLLFLTIPLMKFALNFGPAEYFALGVFGLSLVASLSGKSLLKGLLMGILGLLIASIGLDPLTGQSRYTFGSFYLLEGISIIPALMGLYAVSEVFNMFLNNESIKKVKKKISRQFITKKEFKGLLPVIFQSSFIGSIVGVIPGAGGSIASWIAYQQSKRIAKDKEDYGKGALSGVAAPEAANNATVGGALVPLLSLGIPGSPTTAFLLGAFMLHGLTVGPKLMETDGDLFYSLIVGLFITCIFMFLIGSLLTNFWVKLISLPQSIIAPLILCIAVIGAFSVRNLMFDVYITLAFGILGYFLKKFNYPLAPIVLAIVLGGMMESNLRRALLISDGSWMIFLTNPISLVLLIISVLSFFTPIIKRTSFGKK</sequence>
<dbReference type="InterPro" id="IPR002823">
    <property type="entry name" value="DUF112_TM"/>
</dbReference>
<keyword evidence="1" id="KW-0472">Membrane</keyword>
<evidence type="ECO:0000313" key="3">
    <source>
        <dbReference type="EMBL" id="GGB48226.1"/>
    </source>
</evidence>
<protein>
    <recommendedName>
        <fullName evidence="2">DUF112 domain-containing protein</fullName>
    </recommendedName>
</protein>
<organism evidence="3 4">
    <name type="scientific">Lentibacillus populi</name>
    <dbReference type="NCBI Taxonomy" id="1827502"/>
    <lineage>
        <taxon>Bacteria</taxon>
        <taxon>Bacillati</taxon>
        <taxon>Bacillota</taxon>
        <taxon>Bacilli</taxon>
        <taxon>Bacillales</taxon>
        <taxon>Bacillaceae</taxon>
        <taxon>Lentibacillus</taxon>
    </lineage>
</organism>
<feature type="transmembrane region" description="Helical" evidence="1">
    <location>
        <begin position="407"/>
        <end position="424"/>
    </location>
</feature>